<protein>
    <submittedName>
        <fullName evidence="2">Uncharacterized protein</fullName>
    </submittedName>
</protein>
<dbReference type="EMBL" id="CAJNJA010027450">
    <property type="protein sequence ID" value="CAE7576014.1"/>
    <property type="molecule type" value="Genomic_DNA"/>
</dbReference>
<sequence>MVSVLLAYATYQRCVLYSPLLSGVYWLLTGTLAVYVVFAAITSKSHLLLEEREREREREQEQEQEQLVTSSLRQCFDRLRSMIEK</sequence>
<evidence type="ECO:0000313" key="3">
    <source>
        <dbReference type="Proteomes" id="UP000601435"/>
    </source>
</evidence>
<comment type="caution">
    <text evidence="2">The sequence shown here is derived from an EMBL/GenBank/DDBJ whole genome shotgun (WGS) entry which is preliminary data.</text>
</comment>
<proteinExistence type="predicted"/>
<name>A0A812UQA1_9DINO</name>
<dbReference type="OrthoDB" id="442747at2759"/>
<dbReference type="AlphaFoldDB" id="A0A812UQA1"/>
<feature type="transmembrane region" description="Helical" evidence="1">
    <location>
        <begin position="20"/>
        <end position="42"/>
    </location>
</feature>
<keyword evidence="1" id="KW-0812">Transmembrane</keyword>
<reference evidence="2" key="1">
    <citation type="submission" date="2021-02" db="EMBL/GenBank/DDBJ databases">
        <authorList>
            <person name="Dougan E. K."/>
            <person name="Rhodes N."/>
            <person name="Thang M."/>
            <person name="Chan C."/>
        </authorList>
    </citation>
    <scope>NUCLEOTIDE SEQUENCE</scope>
</reference>
<accession>A0A812UQA1</accession>
<gene>
    <name evidence="2" type="ORF">SNEC2469_LOCUS16795</name>
</gene>
<keyword evidence="1" id="KW-0472">Membrane</keyword>
<keyword evidence="1" id="KW-1133">Transmembrane helix</keyword>
<evidence type="ECO:0000313" key="2">
    <source>
        <dbReference type="EMBL" id="CAE7576014.1"/>
    </source>
</evidence>
<keyword evidence="3" id="KW-1185">Reference proteome</keyword>
<organism evidence="2 3">
    <name type="scientific">Symbiodinium necroappetens</name>
    <dbReference type="NCBI Taxonomy" id="1628268"/>
    <lineage>
        <taxon>Eukaryota</taxon>
        <taxon>Sar</taxon>
        <taxon>Alveolata</taxon>
        <taxon>Dinophyceae</taxon>
        <taxon>Suessiales</taxon>
        <taxon>Symbiodiniaceae</taxon>
        <taxon>Symbiodinium</taxon>
    </lineage>
</organism>
<evidence type="ECO:0000256" key="1">
    <source>
        <dbReference type="SAM" id="Phobius"/>
    </source>
</evidence>
<dbReference type="Proteomes" id="UP000601435">
    <property type="component" value="Unassembled WGS sequence"/>
</dbReference>